<dbReference type="SUPFAM" id="SSF46785">
    <property type="entry name" value="Winged helix' DNA-binding domain"/>
    <property type="match status" value="1"/>
</dbReference>
<dbReference type="Pfam" id="PF14947">
    <property type="entry name" value="HTH_45"/>
    <property type="match status" value="1"/>
</dbReference>
<organism evidence="2 3">
    <name type="scientific">miscellaneous Crenarchaeota group-1 archaeon SG8-32-3</name>
    <dbReference type="NCBI Taxonomy" id="1685125"/>
    <lineage>
        <taxon>Archaea</taxon>
        <taxon>Candidatus Bathyarchaeota</taxon>
        <taxon>MCG-1</taxon>
    </lineage>
</organism>
<gene>
    <name evidence="2" type="ORF">AC478_02050</name>
</gene>
<dbReference type="InterPro" id="IPR038723">
    <property type="entry name" value="ArnR1-like_HTH"/>
</dbReference>
<reference evidence="3" key="1">
    <citation type="submission" date="2015-06" db="EMBL/GenBank/DDBJ databases">
        <title>New insights into the roles of widespread benthic archaea in carbon and nitrogen cycling.</title>
        <authorList>
            <person name="Lazar C.S."/>
            <person name="Baker B.J."/>
            <person name="Seitz K.W."/>
            <person name="Hyde A.S."/>
            <person name="Dick G.J."/>
            <person name="Hinrichs K.-U."/>
            <person name="Teske A.P."/>
        </authorList>
    </citation>
    <scope>NUCLEOTIDE SEQUENCE [LARGE SCALE GENOMIC DNA]</scope>
</reference>
<evidence type="ECO:0000313" key="2">
    <source>
        <dbReference type="EMBL" id="KON31841.1"/>
    </source>
</evidence>
<name>A0A0M0BUI4_9ARCH</name>
<sequence length="110" mass="12703">MNSWKDTTSKRRDKLGIVAEILEIAKEGTLKTQIMYRANLSFAQLNDYLKFMLKTSLLSKFSANGKEVYESTEKGIDFLQRHFELTELLKENENGKNGVKIPPQNLFKKT</sequence>
<proteinExistence type="predicted"/>
<comment type="caution">
    <text evidence="2">The sequence shown here is derived from an EMBL/GenBank/DDBJ whole genome shotgun (WGS) entry which is preliminary data.</text>
</comment>
<feature type="domain" description="ArnR1-like winged helix-turn-helix" evidence="1">
    <location>
        <begin position="11"/>
        <end position="88"/>
    </location>
</feature>
<evidence type="ECO:0000313" key="3">
    <source>
        <dbReference type="Proteomes" id="UP000054016"/>
    </source>
</evidence>
<evidence type="ECO:0000259" key="1">
    <source>
        <dbReference type="Pfam" id="PF14947"/>
    </source>
</evidence>
<protein>
    <recommendedName>
        <fullName evidence="1">ArnR1-like winged helix-turn-helix domain-containing protein</fullName>
    </recommendedName>
</protein>
<dbReference type="InterPro" id="IPR036388">
    <property type="entry name" value="WH-like_DNA-bd_sf"/>
</dbReference>
<dbReference type="InterPro" id="IPR036390">
    <property type="entry name" value="WH_DNA-bd_sf"/>
</dbReference>
<accession>A0A0M0BUI4</accession>
<dbReference type="Proteomes" id="UP000054016">
    <property type="component" value="Unassembled WGS sequence"/>
</dbReference>
<dbReference type="Gene3D" id="1.10.10.10">
    <property type="entry name" value="Winged helix-like DNA-binding domain superfamily/Winged helix DNA-binding domain"/>
    <property type="match status" value="1"/>
</dbReference>
<dbReference type="AlphaFoldDB" id="A0A0M0BUI4"/>
<dbReference type="EMBL" id="LFWV01000022">
    <property type="protein sequence ID" value="KON31841.1"/>
    <property type="molecule type" value="Genomic_DNA"/>
</dbReference>